<dbReference type="SUPFAM" id="SSF52833">
    <property type="entry name" value="Thioredoxin-like"/>
    <property type="match status" value="1"/>
</dbReference>
<sequence length="351" mass="37687">MKKLSPHLLIVLSIVIFASCGKDNSSNDAVGIVPATPQSLTITADKTRIAADGIEHATFTVKDANNLDVTSSTLFLINGQEIQMNSFATSLPGSYQVKARNGALSSPVINIIAESGATSVFTQKTIAEFFTGTWCGICPGTLIPLDSYTANNPSTIMIGIHGPKGSDDPFQYEYDPQLRSKFNINGVPTVLLNRNGFWDGNTSKLDELARNNAPLGIGIATTINGGKISVKTSIRFGATITAPLKLVVMLVEDNVPYNQANYGHFNLPNPIKGFIHHNILRSTATDIFGDSMPVAQQTKDNVWQKDFVIDAAGYQIARTRIVAFVLYDSAASSSRGVLNAQVVNAGQSENY</sequence>
<dbReference type="AlphaFoldDB" id="A0A444MKJ3"/>
<dbReference type="Gene3D" id="2.60.40.10">
    <property type="entry name" value="Immunoglobulins"/>
    <property type="match status" value="2"/>
</dbReference>
<protein>
    <recommendedName>
        <fullName evidence="4">Omp28-related outer membrane protein</fullName>
    </recommendedName>
</protein>
<comment type="caution">
    <text evidence="2">The sequence shown here is derived from an EMBL/GenBank/DDBJ whole genome shotgun (WGS) entry which is preliminary data.</text>
</comment>
<evidence type="ECO:0000313" key="2">
    <source>
        <dbReference type="EMBL" id="RWY49388.1"/>
    </source>
</evidence>
<evidence type="ECO:0008006" key="4">
    <source>
        <dbReference type="Google" id="ProtNLM"/>
    </source>
</evidence>
<accession>A0A444MKJ3</accession>
<dbReference type="RefSeq" id="WP_128535460.1">
    <property type="nucleotide sequence ID" value="NZ_SBIW01000008.1"/>
</dbReference>
<dbReference type="EMBL" id="SBIW01000008">
    <property type="protein sequence ID" value="RWY49388.1"/>
    <property type="molecule type" value="Genomic_DNA"/>
</dbReference>
<keyword evidence="3" id="KW-1185">Reference proteome</keyword>
<dbReference type="InterPro" id="IPR008964">
    <property type="entry name" value="Invasin/intimin_cell_adhesion"/>
</dbReference>
<feature type="chain" id="PRO_5018998162" description="Omp28-related outer membrane protein" evidence="1">
    <location>
        <begin position="19"/>
        <end position="351"/>
    </location>
</feature>
<dbReference type="Pfam" id="PF11551">
    <property type="entry name" value="Omp28"/>
    <property type="match status" value="1"/>
</dbReference>
<gene>
    <name evidence="2" type="ORF">EPL05_18435</name>
</gene>
<dbReference type="InterPro" id="IPR013783">
    <property type="entry name" value="Ig-like_fold"/>
</dbReference>
<proteinExistence type="predicted"/>
<dbReference type="InterPro" id="IPR036249">
    <property type="entry name" value="Thioredoxin-like_sf"/>
</dbReference>
<evidence type="ECO:0000256" key="1">
    <source>
        <dbReference type="SAM" id="SignalP"/>
    </source>
</evidence>
<evidence type="ECO:0000313" key="3">
    <source>
        <dbReference type="Proteomes" id="UP000286701"/>
    </source>
</evidence>
<reference evidence="2 3" key="1">
    <citation type="submission" date="2019-01" db="EMBL/GenBank/DDBJ databases">
        <title>Mucilaginibacter antarcticum sp. nov., isolated from antarctic soil.</title>
        <authorList>
            <person name="Yan Y.-Q."/>
            <person name="Du Z.-J."/>
        </authorList>
    </citation>
    <scope>NUCLEOTIDE SEQUENCE [LARGE SCALE GENOMIC DNA]</scope>
    <source>
        <strain evidence="2 3">F01003</strain>
    </source>
</reference>
<dbReference type="Proteomes" id="UP000286701">
    <property type="component" value="Unassembled WGS sequence"/>
</dbReference>
<organism evidence="2 3">
    <name type="scientific">Mucilaginibacter gilvus</name>
    <dbReference type="NCBI Taxonomy" id="2305909"/>
    <lineage>
        <taxon>Bacteria</taxon>
        <taxon>Pseudomonadati</taxon>
        <taxon>Bacteroidota</taxon>
        <taxon>Sphingobacteriia</taxon>
        <taxon>Sphingobacteriales</taxon>
        <taxon>Sphingobacteriaceae</taxon>
        <taxon>Mucilaginibacter</taxon>
    </lineage>
</organism>
<dbReference type="InterPro" id="IPR021615">
    <property type="entry name" value="Omp28"/>
</dbReference>
<dbReference type="PROSITE" id="PS51257">
    <property type="entry name" value="PROKAR_LIPOPROTEIN"/>
    <property type="match status" value="1"/>
</dbReference>
<keyword evidence="1" id="KW-0732">Signal</keyword>
<dbReference type="OrthoDB" id="1081990at2"/>
<name>A0A444MKJ3_9SPHI</name>
<feature type="signal peptide" evidence="1">
    <location>
        <begin position="1"/>
        <end position="18"/>
    </location>
</feature>
<dbReference type="SUPFAM" id="SSF49373">
    <property type="entry name" value="Invasin/intimin cell-adhesion fragments"/>
    <property type="match status" value="1"/>
</dbReference>